<comment type="caution">
    <text evidence="1">The sequence shown here is derived from an EMBL/GenBank/DDBJ whole genome shotgun (WGS) entry which is preliminary data.</text>
</comment>
<sequence length="136" mass="14716">MTLNFLASSSPISKSNHRIDSTSRYVALLNVIYVLDGGDLRWSLRSPGTATTGDGFWVQWELGFGMLDGGAVRVREWCWDNDRESAVMPSSRGWELAAALVLRNGGLGKVEGDEDSIGAAGSVVAGGSLLRLGWWR</sequence>
<dbReference type="Proteomes" id="UP001396334">
    <property type="component" value="Unassembled WGS sequence"/>
</dbReference>
<accession>A0ABR2U606</accession>
<keyword evidence="2" id="KW-1185">Reference proteome</keyword>
<dbReference type="EMBL" id="JBBPBN010000002">
    <property type="protein sequence ID" value="KAK9045136.1"/>
    <property type="molecule type" value="Genomic_DNA"/>
</dbReference>
<reference evidence="1 2" key="1">
    <citation type="journal article" date="2024" name="G3 (Bethesda)">
        <title>Genome assembly of Hibiscus sabdariffa L. provides insights into metabolisms of medicinal natural products.</title>
        <authorList>
            <person name="Kim T."/>
        </authorList>
    </citation>
    <scope>NUCLEOTIDE SEQUENCE [LARGE SCALE GENOMIC DNA]</scope>
    <source>
        <strain evidence="1">TK-2024</strain>
        <tissue evidence="1">Old leaves</tissue>
    </source>
</reference>
<proteinExistence type="predicted"/>
<organism evidence="1 2">
    <name type="scientific">Hibiscus sabdariffa</name>
    <name type="common">roselle</name>
    <dbReference type="NCBI Taxonomy" id="183260"/>
    <lineage>
        <taxon>Eukaryota</taxon>
        <taxon>Viridiplantae</taxon>
        <taxon>Streptophyta</taxon>
        <taxon>Embryophyta</taxon>
        <taxon>Tracheophyta</taxon>
        <taxon>Spermatophyta</taxon>
        <taxon>Magnoliopsida</taxon>
        <taxon>eudicotyledons</taxon>
        <taxon>Gunneridae</taxon>
        <taxon>Pentapetalae</taxon>
        <taxon>rosids</taxon>
        <taxon>malvids</taxon>
        <taxon>Malvales</taxon>
        <taxon>Malvaceae</taxon>
        <taxon>Malvoideae</taxon>
        <taxon>Hibiscus</taxon>
    </lineage>
</organism>
<protein>
    <submittedName>
        <fullName evidence="1">Uncharacterized protein</fullName>
    </submittedName>
</protein>
<gene>
    <name evidence="1" type="ORF">V6N11_059025</name>
</gene>
<evidence type="ECO:0000313" key="2">
    <source>
        <dbReference type="Proteomes" id="UP001396334"/>
    </source>
</evidence>
<evidence type="ECO:0000313" key="1">
    <source>
        <dbReference type="EMBL" id="KAK9045136.1"/>
    </source>
</evidence>
<name>A0ABR2U606_9ROSI</name>